<proteinExistence type="predicted"/>
<dbReference type="STRING" id="966.BTA35_0205005"/>
<reference evidence="2" key="1">
    <citation type="submission" date="2017-02" db="EMBL/GenBank/DDBJ databases">
        <title>Draft Genome Sequence of the Salt Water Bacterium Oceanospirillum linum ATCC 11336.</title>
        <authorList>
            <person name="Trachtenberg A.M."/>
            <person name="Carney J.G."/>
            <person name="Linnane J.D."/>
            <person name="Rheaume B.A."/>
            <person name="Pitts N.L."/>
            <person name="Mykles D.L."/>
            <person name="Maclea K.S."/>
        </authorList>
    </citation>
    <scope>NUCLEOTIDE SEQUENCE [LARGE SCALE GENOMIC DNA]</scope>
    <source>
        <strain evidence="2">ATCC 11336</strain>
    </source>
</reference>
<dbReference type="InterPro" id="IPR036322">
    <property type="entry name" value="WD40_repeat_dom_sf"/>
</dbReference>
<dbReference type="SMART" id="SM00320">
    <property type="entry name" value="WD40"/>
    <property type="match status" value="4"/>
</dbReference>
<dbReference type="InterPro" id="IPR015943">
    <property type="entry name" value="WD40/YVTN_repeat-like_dom_sf"/>
</dbReference>
<dbReference type="Gene3D" id="2.130.10.10">
    <property type="entry name" value="YVTN repeat-like/Quinoprotein amine dehydrogenase"/>
    <property type="match status" value="2"/>
</dbReference>
<dbReference type="AlphaFoldDB" id="A0A1T1HGG0"/>
<dbReference type="PANTHER" id="PTHR19879">
    <property type="entry name" value="TRANSCRIPTION INITIATION FACTOR TFIID"/>
    <property type="match status" value="1"/>
</dbReference>
<comment type="caution">
    <text evidence="2">The sequence shown here is derived from an EMBL/GenBank/DDBJ whole genome shotgun (WGS) entry which is preliminary data.</text>
</comment>
<name>A0A1T1HGG0_OCELI</name>
<evidence type="ECO:0000313" key="2">
    <source>
        <dbReference type="EMBL" id="OOV88830.1"/>
    </source>
</evidence>
<accession>A0A1T1HGG0</accession>
<feature type="repeat" description="WD" evidence="1">
    <location>
        <begin position="256"/>
        <end position="289"/>
    </location>
</feature>
<dbReference type="SUPFAM" id="SSF50978">
    <property type="entry name" value="WD40 repeat-like"/>
    <property type="match status" value="1"/>
</dbReference>
<dbReference type="PROSITE" id="PS50082">
    <property type="entry name" value="WD_REPEATS_2"/>
    <property type="match status" value="1"/>
</dbReference>
<dbReference type="Proteomes" id="UP000190064">
    <property type="component" value="Unassembled WGS sequence"/>
</dbReference>
<dbReference type="InterPro" id="IPR001680">
    <property type="entry name" value="WD40_rpt"/>
</dbReference>
<dbReference type="PANTHER" id="PTHR19879:SF9">
    <property type="entry name" value="TRANSCRIPTION INITIATION FACTOR TFIID SUBUNIT 5"/>
    <property type="match status" value="1"/>
</dbReference>
<keyword evidence="3" id="KW-1185">Reference proteome</keyword>
<protein>
    <submittedName>
        <fullName evidence="2">Uncharacterized protein</fullName>
    </submittedName>
</protein>
<organism evidence="2 3">
    <name type="scientific">Oceanospirillum linum</name>
    <dbReference type="NCBI Taxonomy" id="966"/>
    <lineage>
        <taxon>Bacteria</taxon>
        <taxon>Pseudomonadati</taxon>
        <taxon>Pseudomonadota</taxon>
        <taxon>Gammaproteobacteria</taxon>
        <taxon>Oceanospirillales</taxon>
        <taxon>Oceanospirillaceae</taxon>
        <taxon>Oceanospirillum</taxon>
    </lineage>
</organism>
<dbReference type="EMBL" id="MTSD02000001">
    <property type="protein sequence ID" value="OOV88830.1"/>
    <property type="molecule type" value="Genomic_DNA"/>
</dbReference>
<keyword evidence="1" id="KW-0853">WD repeat</keyword>
<dbReference type="PROSITE" id="PS51257">
    <property type="entry name" value="PROKAR_LIPOPROTEIN"/>
    <property type="match status" value="1"/>
</dbReference>
<sequence>MIHTGKTVAAAVVTLFMLAVSGCSDLTPPEQTWSLATKGHYDAALSDNGSLAVAASIHHGGSLWQLPQHERVFNWNHKADTFSLLDHVAIAGNGRYGATSEQKKLTLWDATSGKAINFWALPADVRSLDISADGQFLLAGLDNSTAVLISTSQGKGVRTFTTDDTISAVRLSDDNSLAMAGTRTGVVYLWNTENGEIRGQWSHDNQVRSMAISPDNRFAFSGAQAGSGLVVDLISGKIAMNIDINRGGEIAAATYTAATFSQNQSLLATGTSTGKLKLWDLSSQQAIAGWEASKRNAWKPSGVVIQDIAFVSNSSIRAIASNGLAYQFAR</sequence>
<evidence type="ECO:0000256" key="1">
    <source>
        <dbReference type="PROSITE-ProRule" id="PRU00221"/>
    </source>
</evidence>
<evidence type="ECO:0000313" key="3">
    <source>
        <dbReference type="Proteomes" id="UP000190064"/>
    </source>
</evidence>
<gene>
    <name evidence="2" type="ORF">BTA35_0205005</name>
</gene>
<dbReference type="Pfam" id="PF00400">
    <property type="entry name" value="WD40"/>
    <property type="match status" value="3"/>
</dbReference>
<dbReference type="RefSeq" id="WP_077243281.1">
    <property type="nucleotide sequence ID" value="NZ_FXTS01000004.1"/>
</dbReference>